<evidence type="ECO:0000256" key="2">
    <source>
        <dbReference type="ARBA" id="ARBA00022963"/>
    </source>
</evidence>
<feature type="region of interest" description="Disordered" evidence="3">
    <location>
        <begin position="633"/>
        <end position="791"/>
    </location>
</feature>
<protein>
    <submittedName>
        <fullName evidence="5">Lipase ROG1</fullName>
    </submittedName>
</protein>
<dbReference type="PANTHER" id="PTHR12482:SF62">
    <property type="entry name" value="LIPASE ROG1-RELATED"/>
    <property type="match status" value="1"/>
</dbReference>
<dbReference type="OrthoDB" id="5368485at2759"/>
<feature type="compositionally biased region" description="Basic and acidic residues" evidence="3">
    <location>
        <begin position="1033"/>
        <end position="1048"/>
    </location>
</feature>
<dbReference type="PANTHER" id="PTHR12482">
    <property type="entry name" value="LIPASE ROG1-RELATED-RELATED"/>
    <property type="match status" value="1"/>
</dbReference>
<dbReference type="PIRSF" id="PIRSF005412">
    <property type="entry name" value="UCP005412_abhydr"/>
    <property type="match status" value="1"/>
</dbReference>
<feature type="compositionally biased region" description="Low complexity" evidence="3">
    <location>
        <begin position="838"/>
        <end position="857"/>
    </location>
</feature>
<dbReference type="AlphaFoldDB" id="A0A2S4KYF6"/>
<comment type="caution">
    <text evidence="5">The sequence shown here is derived from an EMBL/GenBank/DDBJ whole genome shotgun (WGS) entry which is preliminary data.</text>
</comment>
<dbReference type="STRING" id="94208.A0A2S4KYF6"/>
<dbReference type="InterPro" id="IPR016445">
    <property type="entry name" value="Rog1_fam"/>
</dbReference>
<feature type="compositionally biased region" description="Polar residues" evidence="3">
    <location>
        <begin position="633"/>
        <end position="650"/>
    </location>
</feature>
<comment type="similarity">
    <text evidence="1">Belongs to the putative lipase ROG1 family.</text>
</comment>
<evidence type="ECO:0000313" key="5">
    <source>
        <dbReference type="EMBL" id="POR35216.1"/>
    </source>
</evidence>
<feature type="compositionally biased region" description="Basic and acidic residues" evidence="3">
    <location>
        <begin position="953"/>
        <end position="979"/>
    </location>
</feature>
<feature type="compositionally biased region" description="Polar residues" evidence="3">
    <location>
        <begin position="746"/>
        <end position="762"/>
    </location>
</feature>
<name>A0A2S4KYF6_9HYPO</name>
<feature type="region of interest" description="Disordered" evidence="3">
    <location>
        <begin position="811"/>
        <end position="891"/>
    </location>
</feature>
<reference evidence="5 6" key="1">
    <citation type="submission" date="2018-01" db="EMBL/GenBank/DDBJ databases">
        <title>Harnessing the power of phylogenomics to disentangle the directionality and signatures of interkingdom host jumping in the parasitic fungal genus Tolypocladium.</title>
        <authorList>
            <person name="Quandt C.A."/>
            <person name="Patterson W."/>
            <person name="Spatafora J.W."/>
        </authorList>
    </citation>
    <scope>NUCLEOTIDE SEQUENCE [LARGE SCALE GENOMIC DNA]</scope>
    <source>
        <strain evidence="5 6">NRBC 100945</strain>
    </source>
</reference>
<keyword evidence="2" id="KW-0442">Lipid degradation</keyword>
<feature type="domain" description="DUF676" evidence="4">
    <location>
        <begin position="263"/>
        <end position="305"/>
    </location>
</feature>
<dbReference type="GO" id="GO:0016042">
    <property type="term" value="P:lipid catabolic process"/>
    <property type="evidence" value="ECO:0007669"/>
    <property type="project" value="UniProtKB-KW"/>
</dbReference>
<keyword evidence="6" id="KW-1185">Reference proteome</keyword>
<feature type="compositionally biased region" description="Basic residues" evidence="3">
    <location>
        <begin position="823"/>
        <end position="836"/>
    </location>
</feature>
<sequence length="1110" mass="121416">MLLLHQVGSVKIGEVVRYTLTYTPSQDRILPSPEKLFVRIRNTSAIALRAAFVHGPYTLSVSAYPSAFSPNEKFANPGRYGVPKFEPMLKAGGSWECELVVPDDIRQAAGTGRHGGFGKASEHRDESASWVIEVSSQVIFSTSAAVGYEVVVARDRKSLALSQSLPVVGSQSHVSQPGRVSDHQQSIGAKDGHHPAQPKGVFSRAVHVKVEDTATLWNTPRLPGWDDAGVERLRHRQGADVPVESMVKTGDEETEESKMPRKQKKVHLVVLTHGLHSNLGADMLFMKESIDAAVKQAKIDAKARRARRRSSRAGPSPTSRSDSDGGSENAEEKDPELNGTKRDETDDEEEVIVRGYSGNATKTEKGIKYLGKRLARYVLSMTYPDQPFVPIFKGSSDGFAEAIKGEHHQHHQDPDLKQAHKHSTILVDLDVSRREKRERPYKITSISFVAHSLGGPIQTYAVAYIQKHSPQFFDLIKPINFITLASPFLGLSNENPLYVRFALDFGLVGRTGQDLGLTWRAPTIARSGWGALVSNLGESAHKKVYGETQPESKPLLRILPTGPAHTALKKFRNRTVYSNVVNDGIVPLRTSCLLFLDWQGLGRVDKARRDAGLVETVVGFGWAELTGTTIASTRQKSLPSGEQQSDSGATTPREAMRQVPQPPNDAMHEDDRASLRSIPTPYTDDDAPPPNASEPNSPAGPLAGFFNLFRSNEPPKEEPISQKQKMILRRGQTMPLDQAPPGPASPGTSESSNKAFKATSGNELEEDPDSVMAPPKTTFFESAGDLLNPSIPTVDYIIDPTRRPRAIFHDRVYHPTDIPPPPMKKRPSTLVRRKTKASSGSQPSGGASSGSSSPYPSMHHEDSMNSTKDSDDSAHTNPDKPPGEVVDGSSMRVEEKIARGYHRDLSWRKVLVKLEPDAHNNIFVRRMFVNAHGWPVIKHMVDAHFSDSATARMRTEDEHVGERALDMNQPPDEHGRETKAVSSSSSLDAASAGGSGARNESEACEALDEVPDLPKPQDSDLSSGPHGTPRIGNQDRADSMTWSERDWVDSENESDVDVGVDAKEDKPQLHRDAPKGSQQGQLSPTSWNWAEKIVGKGARGRSKSPKGEAA</sequence>
<proteinExistence type="inferred from homology"/>
<evidence type="ECO:0000256" key="3">
    <source>
        <dbReference type="SAM" id="MobiDB-lite"/>
    </source>
</evidence>
<dbReference type="GO" id="GO:0047372">
    <property type="term" value="F:monoacylglycerol lipase activity"/>
    <property type="evidence" value="ECO:0007669"/>
    <property type="project" value="TreeGrafter"/>
</dbReference>
<accession>A0A2S4KYF6</accession>
<dbReference type="Proteomes" id="UP000237481">
    <property type="component" value="Unassembled WGS sequence"/>
</dbReference>
<keyword evidence="2" id="KW-0443">Lipid metabolism</keyword>
<feature type="compositionally biased region" description="Basic and acidic residues" evidence="3">
    <location>
        <begin position="330"/>
        <end position="344"/>
    </location>
</feature>
<gene>
    <name evidence="5" type="ORF">TPAR_04588</name>
</gene>
<organism evidence="5 6">
    <name type="scientific">Tolypocladium paradoxum</name>
    <dbReference type="NCBI Taxonomy" id="94208"/>
    <lineage>
        <taxon>Eukaryota</taxon>
        <taxon>Fungi</taxon>
        <taxon>Dikarya</taxon>
        <taxon>Ascomycota</taxon>
        <taxon>Pezizomycotina</taxon>
        <taxon>Sordariomycetes</taxon>
        <taxon>Hypocreomycetidae</taxon>
        <taxon>Hypocreales</taxon>
        <taxon>Ophiocordycipitaceae</taxon>
        <taxon>Tolypocladium</taxon>
    </lineage>
</organism>
<feature type="domain" description="DUF676" evidence="4">
    <location>
        <begin position="346"/>
        <end position="383"/>
    </location>
</feature>
<feature type="region of interest" description="Disordered" evidence="3">
    <location>
        <begin position="170"/>
        <end position="198"/>
    </location>
</feature>
<feature type="region of interest" description="Disordered" evidence="3">
    <location>
        <begin position="235"/>
        <end position="262"/>
    </location>
</feature>
<feature type="compositionally biased region" description="Low complexity" evidence="3">
    <location>
        <begin position="980"/>
        <end position="992"/>
    </location>
</feature>
<dbReference type="SUPFAM" id="SSF53474">
    <property type="entry name" value="alpha/beta-Hydrolases"/>
    <property type="match status" value="1"/>
</dbReference>
<feature type="region of interest" description="Disordered" evidence="3">
    <location>
        <begin position="952"/>
        <end position="1110"/>
    </location>
</feature>
<dbReference type="InterPro" id="IPR029058">
    <property type="entry name" value="AB_hydrolase_fold"/>
</dbReference>
<dbReference type="EMBL" id="PKSG01000457">
    <property type="protein sequence ID" value="POR35216.1"/>
    <property type="molecule type" value="Genomic_DNA"/>
</dbReference>
<dbReference type="InterPro" id="IPR044294">
    <property type="entry name" value="Lipase-like"/>
</dbReference>
<feature type="compositionally biased region" description="Acidic residues" evidence="3">
    <location>
        <begin position="1002"/>
        <end position="1011"/>
    </location>
</feature>
<feature type="compositionally biased region" description="Basic and acidic residues" evidence="3">
    <location>
        <begin position="858"/>
        <end position="882"/>
    </location>
</feature>
<dbReference type="InterPro" id="IPR007751">
    <property type="entry name" value="DUF676_lipase-like"/>
</dbReference>
<feature type="domain" description="DUF676" evidence="4">
    <location>
        <begin position="442"/>
        <end position="590"/>
    </location>
</feature>
<feature type="compositionally biased region" description="Polar residues" evidence="3">
    <location>
        <begin position="1076"/>
        <end position="1088"/>
    </location>
</feature>
<evidence type="ECO:0000313" key="6">
    <source>
        <dbReference type="Proteomes" id="UP000237481"/>
    </source>
</evidence>
<feature type="compositionally biased region" description="Acidic residues" evidence="3">
    <location>
        <begin position="1049"/>
        <end position="1058"/>
    </location>
</feature>
<dbReference type="Pfam" id="PF05057">
    <property type="entry name" value="DUF676"/>
    <property type="match status" value="3"/>
</dbReference>
<evidence type="ECO:0000259" key="4">
    <source>
        <dbReference type="Pfam" id="PF05057"/>
    </source>
</evidence>
<feature type="region of interest" description="Disordered" evidence="3">
    <location>
        <begin position="301"/>
        <end position="357"/>
    </location>
</feature>
<feature type="compositionally biased region" description="Basic and acidic residues" evidence="3">
    <location>
        <begin position="1060"/>
        <end position="1074"/>
    </location>
</feature>
<evidence type="ECO:0000256" key="1">
    <source>
        <dbReference type="ARBA" id="ARBA00007920"/>
    </source>
</evidence>